<dbReference type="EMBL" id="ACKO02000007">
    <property type="protein sequence ID" value="EET44793.1"/>
    <property type="molecule type" value="Genomic_DNA"/>
</dbReference>
<dbReference type="AlphaFoldDB" id="C6M4L0"/>
<accession>C6M4L0</accession>
<keyword evidence="2" id="KW-1185">Reference proteome</keyword>
<comment type="caution">
    <text evidence="1">The sequence shown here is derived from an EMBL/GenBank/DDBJ whole genome shotgun (WGS) entry which is preliminary data.</text>
</comment>
<evidence type="ECO:0000313" key="2">
    <source>
        <dbReference type="Proteomes" id="UP000005365"/>
    </source>
</evidence>
<evidence type="ECO:0000313" key="1">
    <source>
        <dbReference type="EMBL" id="EET44793.1"/>
    </source>
</evidence>
<sequence>MKTTAVGINLSIFCAKGRLKTQIQGFQTTFHLSPVSTPQILLKYRLI</sequence>
<name>C6M4L0_NEISI</name>
<gene>
    <name evidence="1" type="ORF">NEISICOT_01456</name>
</gene>
<protein>
    <submittedName>
        <fullName evidence="1">Uncharacterized protein</fullName>
    </submittedName>
</protein>
<organism evidence="1 2">
    <name type="scientific">Neisseria sicca ATCC 29256</name>
    <dbReference type="NCBI Taxonomy" id="547045"/>
    <lineage>
        <taxon>Bacteria</taxon>
        <taxon>Pseudomonadati</taxon>
        <taxon>Pseudomonadota</taxon>
        <taxon>Betaproteobacteria</taxon>
        <taxon>Neisseriales</taxon>
        <taxon>Neisseriaceae</taxon>
        <taxon>Neisseria</taxon>
    </lineage>
</organism>
<reference evidence="1" key="1">
    <citation type="submission" date="2009-07" db="EMBL/GenBank/DDBJ databases">
        <authorList>
            <person name="Weinstock G."/>
            <person name="Sodergren E."/>
            <person name="Clifton S."/>
            <person name="Fulton L."/>
            <person name="Fulton B."/>
            <person name="Courtney L."/>
            <person name="Fronick C."/>
            <person name="Harrison M."/>
            <person name="Strong C."/>
            <person name="Farmer C."/>
            <person name="Delahaunty K."/>
            <person name="Markovic C."/>
            <person name="Hall O."/>
            <person name="Minx P."/>
            <person name="Tomlinson C."/>
            <person name="Mitreva M."/>
            <person name="Nelson J."/>
            <person name="Hou S."/>
            <person name="Wollam A."/>
            <person name="Pepin K.H."/>
            <person name="Johnson M."/>
            <person name="Bhonagiri V."/>
            <person name="Nash W.E."/>
            <person name="Warren W."/>
            <person name="Chinwalla A."/>
            <person name="Mardis E.R."/>
            <person name="Wilson R.K."/>
        </authorList>
    </citation>
    <scope>NUCLEOTIDE SEQUENCE [LARGE SCALE GENOMIC DNA]</scope>
    <source>
        <strain evidence="1">ATCC 29256</strain>
    </source>
</reference>
<proteinExistence type="predicted"/>
<dbReference type="Proteomes" id="UP000005365">
    <property type="component" value="Unassembled WGS sequence"/>
</dbReference>